<comment type="caution">
    <text evidence="1">The sequence shown here is derived from an EMBL/GenBank/DDBJ whole genome shotgun (WGS) entry which is preliminary data.</text>
</comment>
<keyword evidence="2" id="KW-1185">Reference proteome</keyword>
<protein>
    <submittedName>
        <fullName evidence="1">Uncharacterized protein</fullName>
    </submittedName>
</protein>
<evidence type="ECO:0000313" key="1">
    <source>
        <dbReference type="EMBL" id="RYR54992.1"/>
    </source>
</evidence>
<proteinExistence type="predicted"/>
<evidence type="ECO:0000313" key="2">
    <source>
        <dbReference type="Proteomes" id="UP000289738"/>
    </source>
</evidence>
<dbReference type="EMBL" id="SDMP01000006">
    <property type="protein sequence ID" value="RYR54992.1"/>
    <property type="molecule type" value="Genomic_DNA"/>
</dbReference>
<dbReference type="Proteomes" id="UP000289738">
    <property type="component" value="Chromosome A06"/>
</dbReference>
<reference evidence="1 2" key="1">
    <citation type="submission" date="2019-01" db="EMBL/GenBank/DDBJ databases">
        <title>Sequencing of cultivated peanut Arachis hypogaea provides insights into genome evolution and oil improvement.</title>
        <authorList>
            <person name="Chen X."/>
        </authorList>
    </citation>
    <scope>NUCLEOTIDE SEQUENCE [LARGE SCALE GENOMIC DNA]</scope>
    <source>
        <strain evidence="2">cv. Fuhuasheng</strain>
        <tissue evidence="1">Leaves</tissue>
    </source>
</reference>
<sequence length="38" mass="4508">MYKERANLYGLYPKTWKGMLLCQQQKLKPTELLMSSCL</sequence>
<name>A0A445CVP3_ARAHY</name>
<gene>
    <name evidence="1" type="ORF">Ahy_A06g030249</name>
</gene>
<accession>A0A445CVP3</accession>
<dbReference type="AlphaFoldDB" id="A0A445CVP3"/>
<organism evidence="1 2">
    <name type="scientific">Arachis hypogaea</name>
    <name type="common">Peanut</name>
    <dbReference type="NCBI Taxonomy" id="3818"/>
    <lineage>
        <taxon>Eukaryota</taxon>
        <taxon>Viridiplantae</taxon>
        <taxon>Streptophyta</taxon>
        <taxon>Embryophyta</taxon>
        <taxon>Tracheophyta</taxon>
        <taxon>Spermatophyta</taxon>
        <taxon>Magnoliopsida</taxon>
        <taxon>eudicotyledons</taxon>
        <taxon>Gunneridae</taxon>
        <taxon>Pentapetalae</taxon>
        <taxon>rosids</taxon>
        <taxon>fabids</taxon>
        <taxon>Fabales</taxon>
        <taxon>Fabaceae</taxon>
        <taxon>Papilionoideae</taxon>
        <taxon>50 kb inversion clade</taxon>
        <taxon>dalbergioids sensu lato</taxon>
        <taxon>Dalbergieae</taxon>
        <taxon>Pterocarpus clade</taxon>
        <taxon>Arachis</taxon>
    </lineage>
</organism>